<dbReference type="InterPro" id="IPR008979">
    <property type="entry name" value="Galactose-bd-like_sf"/>
</dbReference>
<dbReference type="InterPro" id="IPR037045">
    <property type="entry name" value="S8pro/Inhibitor_I9_sf"/>
</dbReference>
<dbReference type="Pfam" id="PF00082">
    <property type="entry name" value="Peptidase_S8"/>
    <property type="match status" value="1"/>
</dbReference>
<dbReference type="SUPFAM" id="SSF49785">
    <property type="entry name" value="Galactose-binding domain-like"/>
    <property type="match status" value="1"/>
</dbReference>
<dbReference type="PROSITE" id="PS51892">
    <property type="entry name" value="SUBTILASE"/>
    <property type="match status" value="1"/>
</dbReference>
<dbReference type="InterPro" id="IPR050131">
    <property type="entry name" value="Peptidase_S8_subtilisin-like"/>
</dbReference>
<evidence type="ECO:0000259" key="6">
    <source>
        <dbReference type="PROSITE" id="PS51829"/>
    </source>
</evidence>
<dbReference type="InterPro" id="IPR036852">
    <property type="entry name" value="Peptidase_S8/S53_dom_sf"/>
</dbReference>
<organism evidence="7 8">
    <name type="scientific">Kitasatospora putterlickiae</name>
    <dbReference type="NCBI Taxonomy" id="221725"/>
    <lineage>
        <taxon>Bacteria</taxon>
        <taxon>Bacillati</taxon>
        <taxon>Actinomycetota</taxon>
        <taxon>Actinomycetes</taxon>
        <taxon>Kitasatosporales</taxon>
        <taxon>Streptomycetaceae</taxon>
        <taxon>Kitasatospora</taxon>
    </lineage>
</organism>
<evidence type="ECO:0000313" key="7">
    <source>
        <dbReference type="EMBL" id="GAA1389632.1"/>
    </source>
</evidence>
<keyword evidence="4 5" id="KW-0720">Serine protease</keyword>
<dbReference type="PANTHER" id="PTHR43806">
    <property type="entry name" value="PEPTIDASE S8"/>
    <property type="match status" value="1"/>
</dbReference>
<comment type="caution">
    <text evidence="7">The sequence shown here is derived from an EMBL/GenBank/DDBJ whole genome shotgun (WGS) entry which is preliminary data.</text>
</comment>
<dbReference type="Gene3D" id="2.60.120.260">
    <property type="entry name" value="Galactose-binding domain-like"/>
    <property type="match status" value="1"/>
</dbReference>
<dbReference type="InterPro" id="IPR034193">
    <property type="entry name" value="PCSK9_ProteinaseK-like"/>
</dbReference>
<dbReference type="InterPro" id="IPR000209">
    <property type="entry name" value="Peptidase_S8/S53_dom"/>
</dbReference>
<gene>
    <name evidence="7" type="ORF">GCM10009639_17490</name>
</gene>
<dbReference type="SUPFAM" id="SSF52743">
    <property type="entry name" value="Subtilisin-like"/>
    <property type="match status" value="1"/>
</dbReference>
<comment type="similarity">
    <text evidence="1 5">Belongs to the peptidase S8 family.</text>
</comment>
<proteinExistence type="inferred from homology"/>
<dbReference type="PANTHER" id="PTHR43806:SF11">
    <property type="entry name" value="CEREVISIN-RELATED"/>
    <property type="match status" value="1"/>
</dbReference>
<dbReference type="SUPFAM" id="SSF54897">
    <property type="entry name" value="Protease propeptides/inhibitors"/>
    <property type="match status" value="1"/>
</dbReference>
<dbReference type="InterPro" id="IPR023828">
    <property type="entry name" value="Peptidase_S8_Ser-AS"/>
</dbReference>
<dbReference type="PROSITE" id="PS00137">
    <property type="entry name" value="SUBTILASE_HIS"/>
    <property type="match status" value="1"/>
</dbReference>
<evidence type="ECO:0000256" key="5">
    <source>
        <dbReference type="PROSITE-ProRule" id="PRU01240"/>
    </source>
</evidence>
<dbReference type="PROSITE" id="PS00138">
    <property type="entry name" value="SUBTILASE_SER"/>
    <property type="match status" value="1"/>
</dbReference>
<dbReference type="InterPro" id="IPR015500">
    <property type="entry name" value="Peptidase_S8_subtilisin-rel"/>
</dbReference>
<dbReference type="InterPro" id="IPR010259">
    <property type="entry name" value="S8pro/Inhibitor_I9"/>
</dbReference>
<dbReference type="PROSITE" id="PS51829">
    <property type="entry name" value="P_HOMO_B"/>
    <property type="match status" value="1"/>
</dbReference>
<evidence type="ECO:0000256" key="3">
    <source>
        <dbReference type="ARBA" id="ARBA00022801"/>
    </source>
</evidence>
<protein>
    <submittedName>
        <fullName evidence="7">Serine protease</fullName>
    </submittedName>
</protein>
<keyword evidence="2 5" id="KW-0645">Protease</keyword>
<dbReference type="EMBL" id="BAAAKJ010000086">
    <property type="protein sequence ID" value="GAA1389632.1"/>
    <property type="molecule type" value="Genomic_DNA"/>
</dbReference>
<dbReference type="CDD" id="cd04077">
    <property type="entry name" value="Peptidases_S8_PCSK9_ProteinaseK_like"/>
    <property type="match status" value="1"/>
</dbReference>
<evidence type="ECO:0000256" key="2">
    <source>
        <dbReference type="ARBA" id="ARBA00022670"/>
    </source>
</evidence>
<reference evidence="7 8" key="1">
    <citation type="journal article" date="2019" name="Int. J. Syst. Evol. Microbiol.">
        <title>The Global Catalogue of Microorganisms (GCM) 10K type strain sequencing project: providing services to taxonomists for standard genome sequencing and annotation.</title>
        <authorList>
            <consortium name="The Broad Institute Genomics Platform"/>
            <consortium name="The Broad Institute Genome Sequencing Center for Infectious Disease"/>
            <person name="Wu L."/>
            <person name="Ma J."/>
        </authorList>
    </citation>
    <scope>NUCLEOTIDE SEQUENCE [LARGE SCALE GENOMIC DNA]</scope>
    <source>
        <strain evidence="7 8">JCM 12393</strain>
    </source>
</reference>
<dbReference type="Gene3D" id="3.40.50.200">
    <property type="entry name" value="Peptidase S8/S53 domain"/>
    <property type="match status" value="1"/>
</dbReference>
<accession>A0ABN1XT96</accession>
<dbReference type="GO" id="GO:0008233">
    <property type="term" value="F:peptidase activity"/>
    <property type="evidence" value="ECO:0007669"/>
    <property type="project" value="UniProtKB-KW"/>
</dbReference>
<dbReference type="PRINTS" id="PR00723">
    <property type="entry name" value="SUBTILISIN"/>
</dbReference>
<sequence>MMAPGQRLRRVCAVLGTVVVLSIGAGGVVPASAAVPQGVVQGEGSPAAVPGSYLVVIKPAAAKAGSVADGAAALARSYGGTVRRSYDAALRGFSADLTAKQARRLAADPAVALVSQNRRVRADGVQAAPGSWGLDRIDQRRFPYDDRYTYPDRAGAGVTAYIVDTGVRITSEEFGGRASYGYDAIDNDNVAQDGHGHGSHVAGTVAGSTFGVAKAAKVVAVRVLDDTGEGTTEQVVAGIDWVTRHAVRPAVVNMSLGSEPDPVLDAAVAGSIAAGLTYTVAAGNQSIDADGHSPARVPSAITVGATDRSDVQASFSNYGPLVDLYAPGVDITSVWHVIDYAGIGIDMSGTSMAAPHAAGAVALYLATHPTATPAQVSAALTSAATTGSLSGLGPGSADRLLYTGTAPSRPRGARFASSGPVTFDGVGTVESPITVTGVSGRAPNDLDVAVDISYWWRGDLKVELVAPDGAVFLLHDTDIGEAYQDLVGLFGVDASAHTANGVWKLRVTDVGGYFPGTVNGWSLRF</sequence>
<evidence type="ECO:0000256" key="1">
    <source>
        <dbReference type="ARBA" id="ARBA00011073"/>
    </source>
</evidence>
<dbReference type="GO" id="GO:0006508">
    <property type="term" value="P:proteolysis"/>
    <property type="evidence" value="ECO:0007669"/>
    <property type="project" value="UniProtKB-KW"/>
</dbReference>
<keyword evidence="3 5" id="KW-0378">Hydrolase</keyword>
<name>A0ABN1XT96_9ACTN</name>
<dbReference type="Pfam" id="PF05922">
    <property type="entry name" value="Inhibitor_I9"/>
    <property type="match status" value="1"/>
</dbReference>
<evidence type="ECO:0000313" key="8">
    <source>
        <dbReference type="Proteomes" id="UP001499863"/>
    </source>
</evidence>
<dbReference type="InterPro" id="IPR022398">
    <property type="entry name" value="Peptidase_S8_His-AS"/>
</dbReference>
<feature type="domain" description="P/Homo B" evidence="6">
    <location>
        <begin position="405"/>
        <end position="525"/>
    </location>
</feature>
<dbReference type="RefSeq" id="WP_344330806.1">
    <property type="nucleotide sequence ID" value="NZ_BAAAKJ010000086.1"/>
</dbReference>
<dbReference type="Pfam" id="PF01483">
    <property type="entry name" value="P_proprotein"/>
    <property type="match status" value="1"/>
</dbReference>
<feature type="active site" description="Charge relay system" evidence="5">
    <location>
        <position position="197"/>
    </location>
</feature>
<dbReference type="Proteomes" id="UP001499863">
    <property type="component" value="Unassembled WGS sequence"/>
</dbReference>
<keyword evidence="8" id="KW-1185">Reference proteome</keyword>
<dbReference type="InterPro" id="IPR002884">
    <property type="entry name" value="P_dom"/>
</dbReference>
<feature type="active site" description="Charge relay system" evidence="5">
    <location>
        <position position="351"/>
    </location>
</feature>
<dbReference type="Gene3D" id="3.30.70.80">
    <property type="entry name" value="Peptidase S8 propeptide/proteinase inhibitor I9"/>
    <property type="match status" value="1"/>
</dbReference>
<evidence type="ECO:0000256" key="4">
    <source>
        <dbReference type="ARBA" id="ARBA00022825"/>
    </source>
</evidence>
<feature type="active site" description="Charge relay system" evidence="5">
    <location>
        <position position="164"/>
    </location>
</feature>